<dbReference type="EMBL" id="FRCK01000001">
    <property type="protein sequence ID" value="SHL75296.1"/>
    <property type="molecule type" value="Genomic_DNA"/>
</dbReference>
<keyword evidence="4" id="KW-1185">Reference proteome</keyword>
<evidence type="ECO:0008006" key="5">
    <source>
        <dbReference type="Google" id="ProtNLM"/>
    </source>
</evidence>
<dbReference type="InterPro" id="IPR010415">
    <property type="entry name" value="LpxI_C"/>
</dbReference>
<dbReference type="STRING" id="53463.SAMN05444389_101182"/>
<dbReference type="Pfam" id="PF17930">
    <property type="entry name" value="LpxI_N"/>
    <property type="match status" value="1"/>
</dbReference>
<dbReference type="Gene3D" id="3.40.50.20">
    <property type="match status" value="1"/>
</dbReference>
<organism evidence="3 4">
    <name type="scientific">Paracoccus solventivorans</name>
    <dbReference type="NCBI Taxonomy" id="53463"/>
    <lineage>
        <taxon>Bacteria</taxon>
        <taxon>Pseudomonadati</taxon>
        <taxon>Pseudomonadota</taxon>
        <taxon>Alphaproteobacteria</taxon>
        <taxon>Rhodobacterales</taxon>
        <taxon>Paracoccaceae</taxon>
        <taxon>Paracoccus</taxon>
    </lineage>
</organism>
<proteinExistence type="predicted"/>
<feature type="domain" description="LpxI N-terminal" evidence="2">
    <location>
        <begin position="6"/>
        <end position="135"/>
    </location>
</feature>
<name>A0A1M7D725_9RHOB</name>
<dbReference type="PANTHER" id="PTHR39962">
    <property type="entry name" value="BLL4848 PROTEIN"/>
    <property type="match status" value="1"/>
</dbReference>
<dbReference type="Pfam" id="PF06230">
    <property type="entry name" value="LpxI_C"/>
    <property type="match status" value="1"/>
</dbReference>
<dbReference type="RefSeq" id="WP_073060541.1">
    <property type="nucleotide sequence ID" value="NZ_FRCK01000001.1"/>
</dbReference>
<evidence type="ECO:0000259" key="2">
    <source>
        <dbReference type="Pfam" id="PF17930"/>
    </source>
</evidence>
<dbReference type="InterPro" id="IPR041255">
    <property type="entry name" value="LpxI_N"/>
</dbReference>
<feature type="domain" description="LpxI C-terminal" evidence="1">
    <location>
        <begin position="140"/>
        <end position="273"/>
    </location>
</feature>
<evidence type="ECO:0000259" key="1">
    <source>
        <dbReference type="Pfam" id="PF06230"/>
    </source>
</evidence>
<dbReference type="OrthoDB" id="9789836at2"/>
<reference evidence="4" key="1">
    <citation type="submission" date="2016-11" db="EMBL/GenBank/DDBJ databases">
        <authorList>
            <person name="Varghese N."/>
            <person name="Submissions S."/>
        </authorList>
    </citation>
    <scope>NUCLEOTIDE SEQUENCE [LARGE SCALE GENOMIC DNA]</scope>
    <source>
        <strain evidence="4">DSM 6637</strain>
    </source>
</reference>
<dbReference type="InterPro" id="IPR053174">
    <property type="entry name" value="LpxI"/>
</dbReference>
<dbReference type="AlphaFoldDB" id="A0A1M7D725"/>
<evidence type="ECO:0000313" key="4">
    <source>
        <dbReference type="Proteomes" id="UP000184444"/>
    </source>
</evidence>
<dbReference type="Proteomes" id="UP000184444">
    <property type="component" value="Unassembled WGS sequence"/>
</dbReference>
<evidence type="ECO:0000313" key="3">
    <source>
        <dbReference type="EMBL" id="SHL75296.1"/>
    </source>
</evidence>
<dbReference type="PANTHER" id="PTHR39962:SF1">
    <property type="entry name" value="LPXI FAMILY PROTEIN"/>
    <property type="match status" value="1"/>
</dbReference>
<protein>
    <recommendedName>
        <fullName evidence="5">Phosphatidate cytidylyltransferase</fullName>
    </recommendedName>
</protein>
<dbReference type="Gene3D" id="3.40.140.80">
    <property type="match status" value="1"/>
</dbReference>
<accession>A0A1M7D725</accession>
<gene>
    <name evidence="3" type="ORF">SAMN05444389_101182</name>
</gene>
<dbReference type="InterPro" id="IPR043167">
    <property type="entry name" value="LpxI_C_sf"/>
</dbReference>
<sequence>MTGAAKTAILAGDGVLPGVVAQALGDAGTPPLVLALEGFPPALPQGIAAESFRLERLVPLLDRLVDEGFARVVFAGAIRRPRLEPEMFDPRTAALVPRILTAMQQGDDGALREVIAIFEDWGLEVVGVDAICPALVPGEGVLAGEPSAADRADAARAAAILSITGPLDIGQGCVVVQGLCLAFETLPGTEAMLEFAALHQGLRPRPDGARGVLFKAPKPGQDRRIDLPAIGPDTVAQAARAGLAGIAWQAGGVLLLDREATIAAAKAAGVFLWARA</sequence>